<organism evidence="6 7">
    <name type="scientific">Chitinophaga barathri</name>
    <dbReference type="NCBI Taxonomy" id="1647451"/>
    <lineage>
        <taxon>Bacteria</taxon>
        <taxon>Pseudomonadati</taxon>
        <taxon>Bacteroidota</taxon>
        <taxon>Chitinophagia</taxon>
        <taxon>Chitinophagales</taxon>
        <taxon>Chitinophagaceae</taxon>
        <taxon>Chitinophaga</taxon>
    </lineage>
</organism>
<dbReference type="Proteomes" id="UP000279089">
    <property type="component" value="Unassembled WGS sequence"/>
</dbReference>
<keyword evidence="7" id="KW-1185">Reference proteome</keyword>
<dbReference type="PANTHER" id="PTHR43630">
    <property type="entry name" value="POLY-BETA-1,6-N-ACETYL-D-GLUCOSAMINE SYNTHASE"/>
    <property type="match status" value="1"/>
</dbReference>
<dbReference type="OrthoDB" id="9805625at2"/>
<keyword evidence="3 6" id="KW-0808">Transferase</keyword>
<evidence type="ECO:0000313" key="7">
    <source>
        <dbReference type="Proteomes" id="UP000279089"/>
    </source>
</evidence>
<dbReference type="PANTHER" id="PTHR43630:SF1">
    <property type="entry name" value="POLY-BETA-1,6-N-ACETYL-D-GLUCOSAMINE SYNTHASE"/>
    <property type="match status" value="1"/>
</dbReference>
<protein>
    <submittedName>
        <fullName evidence="6">Glycosyltransferase</fullName>
    </submittedName>
</protein>
<dbReference type="InterPro" id="IPR001173">
    <property type="entry name" value="Glyco_trans_2-like"/>
</dbReference>
<feature type="domain" description="Glycosyltransferase 2-like" evidence="5">
    <location>
        <begin position="46"/>
        <end position="219"/>
    </location>
</feature>
<keyword evidence="2" id="KW-0328">Glycosyltransferase</keyword>
<evidence type="ECO:0000256" key="3">
    <source>
        <dbReference type="ARBA" id="ARBA00022679"/>
    </source>
</evidence>
<dbReference type="Pfam" id="PF00535">
    <property type="entry name" value="Glycos_transf_2"/>
    <property type="match status" value="1"/>
</dbReference>
<feature type="transmembrane region" description="Helical" evidence="4">
    <location>
        <begin position="291"/>
        <end position="312"/>
    </location>
</feature>
<evidence type="ECO:0000256" key="4">
    <source>
        <dbReference type="SAM" id="Phobius"/>
    </source>
</evidence>
<dbReference type="SUPFAM" id="SSF53448">
    <property type="entry name" value="Nucleotide-diphospho-sugar transferases"/>
    <property type="match status" value="1"/>
</dbReference>
<feature type="transmembrane region" description="Helical" evidence="4">
    <location>
        <begin position="318"/>
        <end position="339"/>
    </location>
</feature>
<comment type="similarity">
    <text evidence="1">Belongs to the glycosyltransferase 2 family.</text>
</comment>
<dbReference type="InterPro" id="IPR029044">
    <property type="entry name" value="Nucleotide-diphossugar_trans"/>
</dbReference>
<dbReference type="AlphaFoldDB" id="A0A3N4MK09"/>
<gene>
    <name evidence="6" type="ORF">EG028_14080</name>
</gene>
<dbReference type="GO" id="GO:0016757">
    <property type="term" value="F:glycosyltransferase activity"/>
    <property type="evidence" value="ECO:0007669"/>
    <property type="project" value="UniProtKB-KW"/>
</dbReference>
<sequence length="381" mass="43540">MNALLIATLGLAFLYGILMLSYTYGWCRLKKFDPAAHAYTFNTKVSVIIPARDEEKNLPVLLEALQQQSYPANLFEVIVVDDFSNDGTADTVRYFPATNVRLIRMSDRISHHQRLNSYKKKAIELAIGEATGHLIVTTDADCVMGPKWLESIVKFYETYRPRFIAAPVAYHREEDFFQKLQSLDFMTMQGITGAVAYLQTGTMCNGANLAYEKTAFEEVGGFTGIDMIASGDDMLLMYKIYHAYPDGVMYLKSRDAVVRTLPVETVKGFMNQRIRWSSKADKYEDKRITRVLVLVYLWNVMLSLMAIVAVFSPQLWSWFGWLMVYKIVVELIFLVPVAGFFKKGSLLPWFIPGQLFHIVYVVMAGWLGKFGTYEWKGRLVK</sequence>
<evidence type="ECO:0000256" key="1">
    <source>
        <dbReference type="ARBA" id="ARBA00006739"/>
    </source>
</evidence>
<feature type="transmembrane region" description="Helical" evidence="4">
    <location>
        <begin position="6"/>
        <end position="27"/>
    </location>
</feature>
<evidence type="ECO:0000313" key="6">
    <source>
        <dbReference type="EMBL" id="RPD40430.1"/>
    </source>
</evidence>
<dbReference type="EMBL" id="RMBX01000007">
    <property type="protein sequence ID" value="RPD40430.1"/>
    <property type="molecule type" value="Genomic_DNA"/>
</dbReference>
<keyword evidence="4" id="KW-0812">Transmembrane</keyword>
<dbReference type="Gene3D" id="3.90.550.10">
    <property type="entry name" value="Spore Coat Polysaccharide Biosynthesis Protein SpsA, Chain A"/>
    <property type="match status" value="1"/>
</dbReference>
<keyword evidence="4" id="KW-0472">Membrane</keyword>
<comment type="caution">
    <text evidence="6">The sequence shown here is derived from an EMBL/GenBank/DDBJ whole genome shotgun (WGS) entry which is preliminary data.</text>
</comment>
<feature type="transmembrane region" description="Helical" evidence="4">
    <location>
        <begin position="346"/>
        <end position="367"/>
    </location>
</feature>
<keyword evidence="4" id="KW-1133">Transmembrane helix</keyword>
<evidence type="ECO:0000256" key="2">
    <source>
        <dbReference type="ARBA" id="ARBA00022676"/>
    </source>
</evidence>
<dbReference type="RefSeq" id="WP_120517251.1">
    <property type="nucleotide sequence ID" value="NZ_QXZY01000008.1"/>
</dbReference>
<evidence type="ECO:0000259" key="5">
    <source>
        <dbReference type="Pfam" id="PF00535"/>
    </source>
</evidence>
<proteinExistence type="inferred from homology"/>
<name>A0A3N4MK09_9BACT</name>
<accession>A0A3N4MK09</accession>
<reference evidence="7" key="1">
    <citation type="submission" date="2018-11" db="EMBL/GenBank/DDBJ databases">
        <title>Chitinophaga lutea sp.nov., isolate from arsenic contaminated soil.</title>
        <authorList>
            <person name="Zong Y."/>
        </authorList>
    </citation>
    <scope>NUCLEOTIDE SEQUENCE [LARGE SCALE GENOMIC DNA]</scope>
    <source>
        <strain evidence="7">YLT18</strain>
    </source>
</reference>